<reference evidence="6 7" key="1">
    <citation type="journal article" date="2020" name="Microorganisms">
        <title>Osmotic Adaptation and Compatible Solute Biosynthesis of Phototrophic Bacteria as Revealed from Genome Analyses.</title>
        <authorList>
            <person name="Imhoff J.F."/>
            <person name="Rahn T."/>
            <person name="Kunzel S."/>
            <person name="Keller A."/>
            <person name="Neulinger S.C."/>
        </authorList>
    </citation>
    <scope>NUCLEOTIDE SEQUENCE [LARGE SCALE GENOMIC DNA]</scope>
    <source>
        <strain evidence="6 7">DSM 9895</strain>
    </source>
</reference>
<gene>
    <name evidence="6" type="ORF">CKO28_04125</name>
</gene>
<dbReference type="Proteomes" id="UP001296873">
    <property type="component" value="Unassembled WGS sequence"/>
</dbReference>
<accession>A0ABS1DAH8</accession>
<evidence type="ECO:0000313" key="6">
    <source>
        <dbReference type="EMBL" id="MBK1667229.1"/>
    </source>
</evidence>
<evidence type="ECO:0008006" key="8">
    <source>
        <dbReference type="Google" id="ProtNLM"/>
    </source>
</evidence>
<dbReference type="PANTHER" id="PTHR30469">
    <property type="entry name" value="MULTIDRUG RESISTANCE PROTEIN MDTA"/>
    <property type="match status" value="1"/>
</dbReference>
<keyword evidence="7" id="KW-1185">Reference proteome</keyword>
<name>A0ABS1DAH8_9PROT</name>
<comment type="similarity">
    <text evidence="1">Belongs to the membrane fusion protein (MFP) (TC 8.A.1) family.</text>
</comment>
<evidence type="ECO:0000313" key="7">
    <source>
        <dbReference type="Proteomes" id="UP001296873"/>
    </source>
</evidence>
<protein>
    <recommendedName>
        <fullName evidence="8">Efflux transporter periplasmic adaptor subunit</fullName>
    </recommendedName>
</protein>
<dbReference type="InterPro" id="IPR058792">
    <property type="entry name" value="Beta-barrel_RND_2"/>
</dbReference>
<feature type="region of interest" description="Disordered" evidence="3">
    <location>
        <begin position="370"/>
        <end position="389"/>
    </location>
</feature>
<feature type="coiled-coil region" evidence="2">
    <location>
        <begin position="120"/>
        <end position="171"/>
    </location>
</feature>
<comment type="caution">
    <text evidence="6">The sequence shown here is derived from an EMBL/GenBank/DDBJ whole genome shotgun (WGS) entry which is preliminary data.</text>
</comment>
<evidence type="ECO:0000256" key="1">
    <source>
        <dbReference type="ARBA" id="ARBA00009477"/>
    </source>
</evidence>
<dbReference type="InterPro" id="IPR006143">
    <property type="entry name" value="RND_pump_MFP"/>
</dbReference>
<dbReference type="NCBIfam" id="TIGR01730">
    <property type="entry name" value="RND_mfp"/>
    <property type="match status" value="1"/>
</dbReference>
<sequence length="389" mass="42632">MLSRLYRRFGSLSVALLIALAAVLWIASGEYLGSAEPETRKQPAELSALNAAPEVRVNTQSAQPRTDRLRVQGRTVADRKVTVQAQTNGRIEEMLVEKGDVVEQGEVLAQLAEEDRPAKLRQAKALLEQRRLELEAARRLHERGHRSDTQLAAAKAAFREAQADVEAARTALDNTTIYAPFAGRIGDTMAEVGDFMRSGREVLRLIDLDPLRIQGNVNERLVSQIEPGTEATAELVTGERVSGTVSFVASEANDRTRTFRIEMEIANPDGTLRDGVTAQMSVPLKQRLAHTVSPSILTLNEQGQVGVKVLDDRNRVRFREVDLMADKPDGVWITGLPETVTFITLGQNFVTAGQKVKPVTEAEVVKRLKNTPLDLPQGAPGMPGPEGRP</sequence>
<evidence type="ECO:0000256" key="3">
    <source>
        <dbReference type="SAM" id="MobiDB-lite"/>
    </source>
</evidence>
<keyword evidence="2" id="KW-0175">Coiled coil</keyword>
<feature type="domain" description="CusB-like beta-barrel" evidence="5">
    <location>
        <begin position="216"/>
        <end position="282"/>
    </location>
</feature>
<proteinExistence type="inferred from homology"/>
<dbReference type="InterPro" id="IPR058625">
    <property type="entry name" value="MdtA-like_BSH"/>
</dbReference>
<dbReference type="Gene3D" id="2.40.50.100">
    <property type="match status" value="1"/>
</dbReference>
<dbReference type="Pfam" id="PF25917">
    <property type="entry name" value="BSH_RND"/>
    <property type="match status" value="1"/>
</dbReference>
<feature type="domain" description="Multidrug resistance protein MdtA-like barrel-sandwich hybrid" evidence="4">
    <location>
        <begin position="79"/>
        <end position="201"/>
    </location>
</feature>
<dbReference type="PANTHER" id="PTHR30469:SF29">
    <property type="entry name" value="BLR2860 PROTEIN"/>
    <property type="match status" value="1"/>
</dbReference>
<dbReference type="Gene3D" id="1.10.287.470">
    <property type="entry name" value="Helix hairpin bin"/>
    <property type="match status" value="1"/>
</dbReference>
<dbReference type="SUPFAM" id="SSF111369">
    <property type="entry name" value="HlyD-like secretion proteins"/>
    <property type="match status" value="1"/>
</dbReference>
<evidence type="ECO:0000259" key="4">
    <source>
        <dbReference type="Pfam" id="PF25917"/>
    </source>
</evidence>
<dbReference type="EMBL" id="NRRL01000005">
    <property type="protein sequence ID" value="MBK1667229.1"/>
    <property type="molecule type" value="Genomic_DNA"/>
</dbReference>
<evidence type="ECO:0000256" key="2">
    <source>
        <dbReference type="SAM" id="Coils"/>
    </source>
</evidence>
<dbReference type="Gene3D" id="2.40.30.170">
    <property type="match status" value="1"/>
</dbReference>
<dbReference type="Pfam" id="PF25954">
    <property type="entry name" value="Beta-barrel_RND_2"/>
    <property type="match status" value="1"/>
</dbReference>
<dbReference type="RefSeq" id="WP_200339296.1">
    <property type="nucleotide sequence ID" value="NZ_NRRL01000005.1"/>
</dbReference>
<evidence type="ECO:0000259" key="5">
    <source>
        <dbReference type="Pfam" id="PF25954"/>
    </source>
</evidence>
<dbReference type="Gene3D" id="2.40.420.20">
    <property type="match status" value="1"/>
</dbReference>
<organism evidence="6 7">
    <name type="scientific">Rhodovibrio sodomensis</name>
    <dbReference type="NCBI Taxonomy" id="1088"/>
    <lineage>
        <taxon>Bacteria</taxon>
        <taxon>Pseudomonadati</taxon>
        <taxon>Pseudomonadota</taxon>
        <taxon>Alphaproteobacteria</taxon>
        <taxon>Rhodospirillales</taxon>
        <taxon>Rhodovibrionaceae</taxon>
        <taxon>Rhodovibrio</taxon>
    </lineage>
</organism>